<dbReference type="Gene3D" id="3.90.1150.10">
    <property type="entry name" value="Aspartate Aminotransferase, domain 1"/>
    <property type="match status" value="1"/>
</dbReference>
<organism evidence="2 3">
    <name type="scientific">Streptomyces edwardsiae</name>
    <dbReference type="NCBI Taxonomy" id="3075527"/>
    <lineage>
        <taxon>Bacteria</taxon>
        <taxon>Bacillati</taxon>
        <taxon>Actinomycetota</taxon>
        <taxon>Actinomycetes</taxon>
        <taxon>Kitasatosporales</taxon>
        <taxon>Streptomycetaceae</taxon>
        <taxon>Streptomyces</taxon>
    </lineage>
</organism>
<evidence type="ECO:0008006" key="4">
    <source>
        <dbReference type="Google" id="ProtNLM"/>
    </source>
</evidence>
<comment type="caution">
    <text evidence="2">The sequence shown here is derived from an EMBL/GenBank/DDBJ whole genome shotgun (WGS) entry which is preliminary data.</text>
</comment>
<dbReference type="SUPFAM" id="SSF53383">
    <property type="entry name" value="PLP-dependent transferases"/>
    <property type="match status" value="1"/>
</dbReference>
<protein>
    <recommendedName>
        <fullName evidence="4">Aminotransferase class III-fold pyridoxal phosphate-dependent enzyme</fullName>
    </recommendedName>
</protein>
<dbReference type="EMBL" id="JAVRFA010000239">
    <property type="protein sequence ID" value="MDT0399974.1"/>
    <property type="molecule type" value="Genomic_DNA"/>
</dbReference>
<dbReference type="PANTHER" id="PTHR45688">
    <property type="match status" value="1"/>
</dbReference>
<evidence type="ECO:0000313" key="2">
    <source>
        <dbReference type="EMBL" id="MDT0399974.1"/>
    </source>
</evidence>
<keyword evidence="3" id="KW-1185">Reference proteome</keyword>
<proteinExistence type="inferred from homology"/>
<gene>
    <name evidence="2" type="ORF">RM705_35530</name>
</gene>
<accession>A0ABU2Q9S3</accession>
<evidence type="ECO:0000256" key="1">
    <source>
        <dbReference type="ARBA" id="ARBA00008954"/>
    </source>
</evidence>
<name>A0ABU2Q9S3_9ACTN</name>
<dbReference type="Gene3D" id="3.40.640.10">
    <property type="entry name" value="Type I PLP-dependent aspartate aminotransferase-like (Major domain)"/>
    <property type="match status" value="1"/>
</dbReference>
<dbReference type="Proteomes" id="UP001183881">
    <property type="component" value="Unassembled WGS sequence"/>
</dbReference>
<dbReference type="InterPro" id="IPR015424">
    <property type="entry name" value="PyrdxlP-dep_Trfase"/>
</dbReference>
<comment type="similarity">
    <text evidence="1">Belongs to the class-III pyridoxal-phosphate-dependent aminotransferase family.</text>
</comment>
<reference evidence="3" key="1">
    <citation type="submission" date="2023-07" db="EMBL/GenBank/DDBJ databases">
        <title>30 novel species of actinomycetes from the DSMZ collection.</title>
        <authorList>
            <person name="Nouioui I."/>
        </authorList>
    </citation>
    <scope>NUCLEOTIDE SEQUENCE [LARGE SCALE GENOMIC DNA]</scope>
    <source>
        <strain evidence="3">DSM 41636</strain>
    </source>
</reference>
<feature type="non-terminal residue" evidence="2">
    <location>
        <position position="123"/>
    </location>
</feature>
<sequence length="123" mass="13392">MLDACSDAAFAGPDDEYETDGAADPSQILGVPSVPDPLAELRAVRALRDRAMGGAAERYYADPPQIERGWGTRLIDTQGRAYLDMVNNVTAIGHSHPRLADAVGRQLNLLNTNSRFLYRAYAD</sequence>
<dbReference type="PANTHER" id="PTHR45688:SF13">
    <property type="entry name" value="ALANINE--GLYOXYLATE AMINOTRANSFERASE 2-LIKE"/>
    <property type="match status" value="1"/>
</dbReference>
<dbReference type="InterPro" id="IPR015421">
    <property type="entry name" value="PyrdxlP-dep_Trfase_major"/>
</dbReference>
<dbReference type="InterPro" id="IPR015422">
    <property type="entry name" value="PyrdxlP-dep_Trfase_small"/>
</dbReference>
<evidence type="ECO:0000313" key="3">
    <source>
        <dbReference type="Proteomes" id="UP001183881"/>
    </source>
</evidence>